<sequence>MDKRPGGTVETIGTLGAVVGGALFVMGLSGVNSSGEFLVSGALLVIAGLLLRIEAAVLGSRWRGPGF</sequence>
<evidence type="ECO:0000313" key="3">
    <source>
        <dbReference type="Proteomes" id="UP000631791"/>
    </source>
</evidence>
<comment type="caution">
    <text evidence="2">The sequence shown here is derived from an EMBL/GenBank/DDBJ whole genome shotgun (WGS) entry which is preliminary data.</text>
</comment>
<organism evidence="2 3">
    <name type="scientific">Micromonospora vinacea</name>
    <dbReference type="NCBI Taxonomy" id="709878"/>
    <lineage>
        <taxon>Bacteria</taxon>
        <taxon>Bacillati</taxon>
        <taxon>Actinomycetota</taxon>
        <taxon>Actinomycetes</taxon>
        <taxon>Micromonosporales</taxon>
        <taxon>Micromonosporaceae</taxon>
        <taxon>Micromonospora</taxon>
    </lineage>
</organism>
<feature type="transmembrane region" description="Helical" evidence="1">
    <location>
        <begin position="12"/>
        <end position="31"/>
    </location>
</feature>
<protein>
    <submittedName>
        <fullName evidence="2">Uncharacterized protein</fullName>
    </submittedName>
</protein>
<dbReference type="EMBL" id="JADOTY010000001">
    <property type="protein sequence ID" value="MBG6101639.1"/>
    <property type="molecule type" value="Genomic_DNA"/>
</dbReference>
<dbReference type="RefSeq" id="WP_196920542.1">
    <property type="nucleotide sequence ID" value="NZ_JADOTY010000001.1"/>
</dbReference>
<name>A0ABS0JZ37_9ACTN</name>
<keyword evidence="1" id="KW-0812">Transmembrane</keyword>
<gene>
    <name evidence="2" type="ORF">IW249_002053</name>
</gene>
<keyword evidence="3" id="KW-1185">Reference proteome</keyword>
<proteinExistence type="predicted"/>
<evidence type="ECO:0000313" key="2">
    <source>
        <dbReference type="EMBL" id="MBG6101639.1"/>
    </source>
</evidence>
<feature type="transmembrane region" description="Helical" evidence="1">
    <location>
        <begin position="37"/>
        <end position="58"/>
    </location>
</feature>
<keyword evidence="1" id="KW-0472">Membrane</keyword>
<dbReference type="Proteomes" id="UP000631791">
    <property type="component" value="Unassembled WGS sequence"/>
</dbReference>
<keyword evidence="1" id="KW-1133">Transmembrane helix</keyword>
<accession>A0ABS0JZ37</accession>
<reference evidence="2 3" key="1">
    <citation type="submission" date="2020-11" db="EMBL/GenBank/DDBJ databases">
        <title>Sequencing the genomes of 1000 actinobacteria strains.</title>
        <authorList>
            <person name="Klenk H.-P."/>
        </authorList>
    </citation>
    <scope>NUCLEOTIDE SEQUENCE [LARGE SCALE GENOMIC DNA]</scope>
    <source>
        <strain evidence="2 3">DSM 101695</strain>
    </source>
</reference>
<evidence type="ECO:0000256" key="1">
    <source>
        <dbReference type="SAM" id="Phobius"/>
    </source>
</evidence>